<evidence type="ECO:0000256" key="3">
    <source>
        <dbReference type="ARBA" id="ARBA00022553"/>
    </source>
</evidence>
<dbReference type="InterPro" id="IPR036890">
    <property type="entry name" value="HATPase_C_sf"/>
</dbReference>
<dbReference type="InterPro" id="IPR036097">
    <property type="entry name" value="HisK_dim/P_sf"/>
</dbReference>
<evidence type="ECO:0000259" key="4">
    <source>
        <dbReference type="PROSITE" id="PS50109"/>
    </source>
</evidence>
<evidence type="ECO:0000256" key="2">
    <source>
        <dbReference type="ARBA" id="ARBA00012438"/>
    </source>
</evidence>
<dbReference type="Gene3D" id="1.10.287.130">
    <property type="match status" value="1"/>
</dbReference>
<dbReference type="SUPFAM" id="SSF47384">
    <property type="entry name" value="Homodimeric domain of signal transducing histidine kinase"/>
    <property type="match status" value="1"/>
</dbReference>
<name>A0ABX0N5K6_9BURK</name>
<proteinExistence type="predicted"/>
<keyword evidence="3" id="KW-0597">Phosphoprotein</keyword>
<feature type="domain" description="Histidine kinase" evidence="4">
    <location>
        <begin position="173"/>
        <end position="401"/>
    </location>
</feature>
<dbReference type="Gene3D" id="3.30.565.10">
    <property type="entry name" value="Histidine kinase-like ATPase, C-terminal domain"/>
    <property type="match status" value="1"/>
</dbReference>
<evidence type="ECO:0000313" key="5">
    <source>
        <dbReference type="EMBL" id="NHZ80598.1"/>
    </source>
</evidence>
<dbReference type="SMART" id="SM00387">
    <property type="entry name" value="HATPase_c"/>
    <property type="match status" value="1"/>
</dbReference>
<evidence type="ECO:0000313" key="6">
    <source>
        <dbReference type="Proteomes" id="UP000621455"/>
    </source>
</evidence>
<dbReference type="InterPro" id="IPR005467">
    <property type="entry name" value="His_kinase_dom"/>
</dbReference>
<dbReference type="Proteomes" id="UP000621455">
    <property type="component" value="Unassembled WGS sequence"/>
</dbReference>
<gene>
    <name evidence="5" type="ORF">F2P44_15140</name>
</gene>
<dbReference type="PANTHER" id="PTHR43065">
    <property type="entry name" value="SENSOR HISTIDINE KINASE"/>
    <property type="match status" value="1"/>
</dbReference>
<comment type="caution">
    <text evidence="5">The sequence shown here is derived from an EMBL/GenBank/DDBJ whole genome shotgun (WGS) entry which is preliminary data.</text>
</comment>
<accession>A0ABX0N5K6</accession>
<dbReference type="Pfam" id="PF02518">
    <property type="entry name" value="HATPase_c"/>
    <property type="match status" value="1"/>
</dbReference>
<keyword evidence="5" id="KW-0418">Kinase</keyword>
<evidence type="ECO:0000256" key="1">
    <source>
        <dbReference type="ARBA" id="ARBA00000085"/>
    </source>
</evidence>
<dbReference type="GO" id="GO:0016301">
    <property type="term" value="F:kinase activity"/>
    <property type="evidence" value="ECO:0007669"/>
    <property type="project" value="UniProtKB-KW"/>
</dbReference>
<comment type="catalytic activity">
    <reaction evidence="1">
        <text>ATP + protein L-histidine = ADP + protein N-phospho-L-histidine.</text>
        <dbReference type="EC" id="2.7.13.3"/>
    </reaction>
</comment>
<organism evidence="5 6">
    <name type="scientific">Massilia frigida</name>
    <dbReference type="NCBI Taxonomy" id="2609281"/>
    <lineage>
        <taxon>Bacteria</taxon>
        <taxon>Pseudomonadati</taxon>
        <taxon>Pseudomonadota</taxon>
        <taxon>Betaproteobacteria</taxon>
        <taxon>Burkholderiales</taxon>
        <taxon>Oxalobacteraceae</taxon>
        <taxon>Telluria group</taxon>
        <taxon>Massilia</taxon>
    </lineage>
</organism>
<reference evidence="5 6" key="1">
    <citation type="submission" date="2019-10" db="EMBL/GenBank/DDBJ databases">
        <title>Taxonomy of Antarctic Massilia spp.: description of Massilia rubra sp. nov., Massilia aquatica sp. nov., Massilia mucilaginosa sp. nov., Massilia frigida sp. nov. isolated from streams, lakes and regoliths.</title>
        <authorList>
            <person name="Holochova P."/>
            <person name="Sedlacek I."/>
            <person name="Kralova S."/>
            <person name="Maslanova I."/>
            <person name="Busse H.-J."/>
            <person name="Stankova E."/>
            <person name="Vrbovska V."/>
            <person name="Kovarovic V."/>
            <person name="Bartak M."/>
            <person name="Svec P."/>
            <person name="Pantucek R."/>
        </authorList>
    </citation>
    <scope>NUCLEOTIDE SEQUENCE [LARGE SCALE GENOMIC DNA]</scope>
    <source>
        <strain evidence="5 6">CCM 8695</strain>
    </source>
</reference>
<keyword evidence="6" id="KW-1185">Reference proteome</keyword>
<dbReference type="SUPFAM" id="SSF55874">
    <property type="entry name" value="ATPase domain of HSP90 chaperone/DNA topoisomerase II/histidine kinase"/>
    <property type="match status" value="1"/>
</dbReference>
<dbReference type="InterPro" id="IPR004358">
    <property type="entry name" value="Sig_transdc_His_kin-like_C"/>
</dbReference>
<keyword evidence="5" id="KW-0808">Transferase</keyword>
<dbReference type="RefSeq" id="WP_167087815.1">
    <property type="nucleotide sequence ID" value="NZ_WHJG01000014.1"/>
</dbReference>
<dbReference type="PANTHER" id="PTHR43065:SF50">
    <property type="entry name" value="HISTIDINE KINASE"/>
    <property type="match status" value="1"/>
</dbReference>
<dbReference type="EMBL" id="WHJG01000014">
    <property type="protein sequence ID" value="NHZ80598.1"/>
    <property type="molecule type" value="Genomic_DNA"/>
</dbReference>
<dbReference type="EC" id="2.7.13.3" evidence="2"/>
<dbReference type="CDD" id="cd00082">
    <property type="entry name" value="HisKA"/>
    <property type="match status" value="1"/>
</dbReference>
<dbReference type="InterPro" id="IPR003661">
    <property type="entry name" value="HisK_dim/P_dom"/>
</dbReference>
<dbReference type="PRINTS" id="PR00344">
    <property type="entry name" value="BCTRLSENSOR"/>
</dbReference>
<sequence>MNKHLPAFDRQVSLGDMMRHVPAAALATAMQHSVGHAWRIAGIDDEPVRAGALAIDGPVCTVALVVDIDVVGTLCAPAERQSWLAPAGKWIELLLGASNRYRMAADLHLETVMSDHDELMAKHAALATSEARYRTLSAQLEARVQEQVGQIEQSQRRMYQAEKMASIGSLAAGMAHEINNPIGFIRSNLSTAKEYVATVAQAIAAAPAAAAMAAKLAYILDDFPNLINESIAGADRVSRIVADLKAYAHCEPAQFAAIDPNDALRAAVRMLGELPAGVRLETEFEALPPVTCDPDGLTRVVLALLLNARSAMRERQGVIRLASAARDGELRVSVSDQGCGIEDAVLPRIFDPFFTTHGVGGGIGLGLTVAGDVVRAHSGHIAVRSTVGGGSDVDVHIPLQAGGRA</sequence>
<protein>
    <recommendedName>
        <fullName evidence="2">histidine kinase</fullName>
        <ecNumber evidence="2">2.7.13.3</ecNumber>
    </recommendedName>
</protein>
<dbReference type="InterPro" id="IPR003594">
    <property type="entry name" value="HATPase_dom"/>
</dbReference>
<dbReference type="PROSITE" id="PS50109">
    <property type="entry name" value="HIS_KIN"/>
    <property type="match status" value="1"/>
</dbReference>